<evidence type="ECO:0008006" key="3">
    <source>
        <dbReference type="Google" id="ProtNLM"/>
    </source>
</evidence>
<dbReference type="Proteomes" id="UP001156706">
    <property type="component" value="Unassembled WGS sequence"/>
</dbReference>
<dbReference type="PROSITE" id="PS51257">
    <property type="entry name" value="PROKAR_LIPOPROTEIN"/>
    <property type="match status" value="1"/>
</dbReference>
<reference evidence="2" key="1">
    <citation type="journal article" date="2019" name="Int. J. Syst. Evol. Microbiol.">
        <title>The Global Catalogue of Microorganisms (GCM) 10K type strain sequencing project: providing services to taxonomists for standard genome sequencing and annotation.</title>
        <authorList>
            <consortium name="The Broad Institute Genomics Platform"/>
            <consortium name="The Broad Institute Genome Sequencing Center for Infectious Disease"/>
            <person name="Wu L."/>
            <person name="Ma J."/>
        </authorList>
    </citation>
    <scope>NUCLEOTIDE SEQUENCE [LARGE SCALE GENOMIC DNA]</scope>
    <source>
        <strain evidence="2">NBRC 110044</strain>
    </source>
</reference>
<sequence>MKKSLLLTPLLATLFGCGTMSGRLGDLPPVADRNTAAKVVVVRISDLVGAANGYTIAFNGKDLAGIGSGEHAEFLVTPGEHYIAVKCFGGFSPTWKEESLKFIANVSQSNFFLVRPNSRCASIKSATEEEAQKHLPDSQAVNLDKLVKP</sequence>
<comment type="caution">
    <text evidence="1">The sequence shown here is derived from an EMBL/GenBank/DDBJ whole genome shotgun (WGS) entry which is preliminary data.</text>
</comment>
<dbReference type="EMBL" id="BSOG01000007">
    <property type="protein sequence ID" value="GLR15181.1"/>
    <property type="molecule type" value="Genomic_DNA"/>
</dbReference>
<evidence type="ECO:0000313" key="1">
    <source>
        <dbReference type="EMBL" id="GLR15181.1"/>
    </source>
</evidence>
<proteinExistence type="predicted"/>
<dbReference type="RefSeq" id="WP_284198251.1">
    <property type="nucleotide sequence ID" value="NZ_BSOG01000007.1"/>
</dbReference>
<protein>
    <recommendedName>
        <fullName evidence="3">PEGA domain-containing protein</fullName>
    </recommendedName>
</protein>
<organism evidence="1 2">
    <name type="scientific">Chitinimonas prasina</name>
    <dbReference type="NCBI Taxonomy" id="1434937"/>
    <lineage>
        <taxon>Bacteria</taxon>
        <taxon>Pseudomonadati</taxon>
        <taxon>Pseudomonadota</taxon>
        <taxon>Betaproteobacteria</taxon>
        <taxon>Neisseriales</taxon>
        <taxon>Chitinibacteraceae</taxon>
        <taxon>Chitinimonas</taxon>
    </lineage>
</organism>
<name>A0ABQ5YPB3_9NEIS</name>
<evidence type="ECO:0000313" key="2">
    <source>
        <dbReference type="Proteomes" id="UP001156706"/>
    </source>
</evidence>
<gene>
    <name evidence="1" type="ORF">GCM10007907_39710</name>
</gene>
<accession>A0ABQ5YPB3</accession>
<keyword evidence="2" id="KW-1185">Reference proteome</keyword>